<dbReference type="AlphaFoldDB" id="A0A084QTM7"/>
<dbReference type="EMBL" id="KL660210">
    <property type="protein sequence ID" value="KFA67312.1"/>
    <property type="molecule type" value="Genomic_DNA"/>
</dbReference>
<dbReference type="GO" id="GO:0098771">
    <property type="term" value="P:inorganic ion homeostasis"/>
    <property type="evidence" value="ECO:0007669"/>
    <property type="project" value="UniProtKB-ARBA"/>
</dbReference>
<dbReference type="InParanoid" id="A0A084QTM7"/>
<keyword evidence="10" id="KW-1185">Reference proteome</keyword>
<dbReference type="STRING" id="1283841.A0A084QTM7"/>
<dbReference type="InterPro" id="IPR036837">
    <property type="entry name" value="Cation_efflux_CTD_sf"/>
</dbReference>
<dbReference type="HOGENOM" id="CLU_013430_10_0_1"/>
<dbReference type="PANTHER" id="PTHR43840:SF11">
    <property type="entry name" value="CATION DIFFUSION FACILITATOR 10"/>
    <property type="match status" value="1"/>
</dbReference>
<dbReference type="Gene3D" id="1.20.1510.10">
    <property type="entry name" value="Cation efflux protein transmembrane domain"/>
    <property type="match status" value="1"/>
</dbReference>
<evidence type="ECO:0000256" key="6">
    <source>
        <dbReference type="SAM" id="MobiDB-lite"/>
    </source>
</evidence>
<feature type="compositionally biased region" description="Basic and acidic residues" evidence="6">
    <location>
        <begin position="17"/>
        <end position="35"/>
    </location>
</feature>
<keyword evidence="4 7" id="KW-1133">Transmembrane helix</keyword>
<feature type="transmembrane region" description="Helical" evidence="7">
    <location>
        <begin position="250"/>
        <end position="270"/>
    </location>
</feature>
<dbReference type="SUPFAM" id="SSF160240">
    <property type="entry name" value="Cation efflux protein cytoplasmic domain-like"/>
    <property type="match status" value="1"/>
</dbReference>
<keyword evidence="5 7" id="KW-0472">Membrane</keyword>
<keyword evidence="3 7" id="KW-0812">Transmembrane</keyword>
<evidence type="ECO:0000313" key="9">
    <source>
        <dbReference type="EMBL" id="KFA67312.1"/>
    </source>
</evidence>
<dbReference type="PANTHER" id="PTHR43840">
    <property type="entry name" value="MITOCHONDRIAL METAL TRANSPORTER 1-RELATED"/>
    <property type="match status" value="1"/>
</dbReference>
<protein>
    <recommendedName>
        <fullName evidence="8">Cation efflux protein transmembrane domain-containing protein</fullName>
    </recommendedName>
</protein>
<evidence type="ECO:0000256" key="3">
    <source>
        <dbReference type="ARBA" id="ARBA00022692"/>
    </source>
</evidence>
<dbReference type="GO" id="GO:0030003">
    <property type="term" value="P:intracellular monoatomic cation homeostasis"/>
    <property type="evidence" value="ECO:0007669"/>
    <property type="project" value="UniProtKB-ARBA"/>
</dbReference>
<feature type="transmembrane region" description="Helical" evidence="7">
    <location>
        <begin position="178"/>
        <end position="201"/>
    </location>
</feature>
<accession>A0A084QTM7</accession>
<dbReference type="InterPro" id="IPR058533">
    <property type="entry name" value="Cation_efflux_TM"/>
</dbReference>
<dbReference type="OMA" id="DCKTDVY"/>
<evidence type="ECO:0000256" key="7">
    <source>
        <dbReference type="SAM" id="Phobius"/>
    </source>
</evidence>
<evidence type="ECO:0000256" key="4">
    <source>
        <dbReference type="ARBA" id="ARBA00022989"/>
    </source>
</evidence>
<dbReference type="Pfam" id="PF01545">
    <property type="entry name" value="Cation_efflux"/>
    <property type="match status" value="1"/>
</dbReference>
<dbReference type="InterPro" id="IPR050291">
    <property type="entry name" value="CDF_Transporter"/>
</dbReference>
<dbReference type="Gene3D" id="3.30.70.1350">
    <property type="entry name" value="Cation efflux protein, cytoplasmic domain"/>
    <property type="match status" value="1"/>
</dbReference>
<comment type="subcellular location">
    <subcellularLocation>
        <location evidence="1">Membrane</location>
        <topology evidence="1">Multi-pass membrane protein</topology>
    </subcellularLocation>
</comment>
<feature type="domain" description="Cation efflux protein transmembrane" evidence="8">
    <location>
        <begin position="183"/>
        <end position="375"/>
    </location>
</feature>
<dbReference type="FunFam" id="1.20.1510.10:FF:000005">
    <property type="entry name" value="Putative Cation diffusion facilitator 1"/>
    <property type="match status" value="1"/>
</dbReference>
<dbReference type="OrthoDB" id="78296at2759"/>
<dbReference type="InterPro" id="IPR027469">
    <property type="entry name" value="Cation_efflux_TMD_sf"/>
</dbReference>
<evidence type="ECO:0000256" key="2">
    <source>
        <dbReference type="ARBA" id="ARBA00022448"/>
    </source>
</evidence>
<sequence length="473" mass="52886">MVGKRSLNWQNGSGTPYEERQDEFQTKPPDLETGSHIRDYGHNLHAQGRQRPRIFRFQDAARTALADLRRDELKSALLTGINHDELEKFRKSKQDLDSIENKKVREFYEQQNERLNDWLEVDAVVSSIADDVLESMNPDPDRDGDHERIGGLQRVAGEIGELLPEDEKARRRKAAKRANWAVAVNVLANVLLVAGKLFAVFTTGSLSVVASLVDSVLDLLVTLIVWSTNRIVLWRLNALQKRFPVGKRRLEPLGILVFSVIMVLSFMQILQESVSRLMQHGEPEALGPAAVGSLLGTVLLKGIIGLCCRPIKTTQVQALVQDCRTDVIFNTASLLFPLIGYKAHVWWLDPVGAGLLSLYIIYDWGHTSFENVTRLSGEAADDHTMRKLGYLAYRFSPVVEGIKSITAYHAGDGIWAEFDILLDGNTKLYRSHDVAETLQYCAEALGEVDRAFVSTDYAASGPTGHAQDAEWNH</sequence>
<dbReference type="Proteomes" id="UP000028524">
    <property type="component" value="Unassembled WGS sequence"/>
</dbReference>
<name>A0A084QTM7_STAC4</name>
<evidence type="ECO:0000256" key="1">
    <source>
        <dbReference type="ARBA" id="ARBA00004141"/>
    </source>
</evidence>
<evidence type="ECO:0000259" key="8">
    <source>
        <dbReference type="Pfam" id="PF01545"/>
    </source>
</evidence>
<keyword evidence="2" id="KW-0813">Transport</keyword>
<dbReference type="GO" id="GO:0016020">
    <property type="term" value="C:membrane"/>
    <property type="evidence" value="ECO:0007669"/>
    <property type="project" value="UniProtKB-SubCell"/>
</dbReference>
<reference evidence="9 10" key="1">
    <citation type="journal article" date="2014" name="BMC Genomics">
        <title>Comparative genome sequencing reveals chemotype-specific gene clusters in the toxigenic black mold Stachybotrys.</title>
        <authorList>
            <person name="Semeiks J."/>
            <person name="Borek D."/>
            <person name="Otwinowski Z."/>
            <person name="Grishin N.V."/>
        </authorList>
    </citation>
    <scope>NUCLEOTIDE SEQUENCE [LARGE SCALE GENOMIC DNA]</scope>
    <source>
        <strain evidence="9 10">IBT 40285</strain>
    </source>
</reference>
<gene>
    <name evidence="9" type="ORF">S40285_03642</name>
</gene>
<feature type="transmembrane region" description="Helical" evidence="7">
    <location>
        <begin position="290"/>
        <end position="308"/>
    </location>
</feature>
<dbReference type="GO" id="GO:0008324">
    <property type="term" value="F:monoatomic cation transmembrane transporter activity"/>
    <property type="evidence" value="ECO:0007669"/>
    <property type="project" value="InterPro"/>
</dbReference>
<dbReference type="SUPFAM" id="SSF161111">
    <property type="entry name" value="Cation efflux protein transmembrane domain-like"/>
    <property type="match status" value="1"/>
</dbReference>
<organism evidence="9 10">
    <name type="scientific">Stachybotrys chlorohalonatus (strain IBT 40285)</name>
    <dbReference type="NCBI Taxonomy" id="1283841"/>
    <lineage>
        <taxon>Eukaryota</taxon>
        <taxon>Fungi</taxon>
        <taxon>Dikarya</taxon>
        <taxon>Ascomycota</taxon>
        <taxon>Pezizomycotina</taxon>
        <taxon>Sordariomycetes</taxon>
        <taxon>Hypocreomycetidae</taxon>
        <taxon>Hypocreales</taxon>
        <taxon>Stachybotryaceae</taxon>
        <taxon>Stachybotrys</taxon>
    </lineage>
</organism>
<evidence type="ECO:0000256" key="5">
    <source>
        <dbReference type="ARBA" id="ARBA00023136"/>
    </source>
</evidence>
<proteinExistence type="predicted"/>
<feature type="region of interest" description="Disordered" evidence="6">
    <location>
        <begin position="1"/>
        <end position="35"/>
    </location>
</feature>
<evidence type="ECO:0000313" key="10">
    <source>
        <dbReference type="Proteomes" id="UP000028524"/>
    </source>
</evidence>
<feature type="transmembrane region" description="Helical" evidence="7">
    <location>
        <begin position="207"/>
        <end position="229"/>
    </location>
</feature>